<accession>A0AAV4V9D3</accession>
<evidence type="ECO:0000256" key="2">
    <source>
        <dbReference type="SAM" id="SignalP"/>
    </source>
</evidence>
<feature type="compositionally biased region" description="Basic and acidic residues" evidence="1">
    <location>
        <begin position="71"/>
        <end position="80"/>
    </location>
</feature>
<gene>
    <name evidence="3" type="ORF">CEXT_447791</name>
</gene>
<comment type="caution">
    <text evidence="3">The sequence shown here is derived from an EMBL/GenBank/DDBJ whole genome shotgun (WGS) entry which is preliminary data.</text>
</comment>
<feature type="region of interest" description="Disordered" evidence="1">
    <location>
        <begin position="71"/>
        <end position="94"/>
    </location>
</feature>
<name>A0AAV4V9D3_CAEEX</name>
<evidence type="ECO:0000256" key="1">
    <source>
        <dbReference type="SAM" id="MobiDB-lite"/>
    </source>
</evidence>
<evidence type="ECO:0000313" key="3">
    <source>
        <dbReference type="EMBL" id="GIY66732.1"/>
    </source>
</evidence>
<keyword evidence="4" id="KW-1185">Reference proteome</keyword>
<dbReference type="AlphaFoldDB" id="A0AAV4V9D3"/>
<evidence type="ECO:0008006" key="5">
    <source>
        <dbReference type="Google" id="ProtNLM"/>
    </source>
</evidence>
<keyword evidence="2" id="KW-0732">Signal</keyword>
<reference evidence="3 4" key="1">
    <citation type="submission" date="2021-06" db="EMBL/GenBank/DDBJ databases">
        <title>Caerostris extrusa draft genome.</title>
        <authorList>
            <person name="Kono N."/>
            <person name="Arakawa K."/>
        </authorList>
    </citation>
    <scope>NUCLEOTIDE SEQUENCE [LARGE SCALE GENOMIC DNA]</scope>
</reference>
<dbReference type="EMBL" id="BPLR01014150">
    <property type="protein sequence ID" value="GIY66732.1"/>
    <property type="molecule type" value="Genomic_DNA"/>
</dbReference>
<sequence>MYVFAYFVFACAIQTCLVRDIADWGAGVSSTWTSFASSQWQSLEHTSVLSLPIDITLKVCLHWVSKAPLNKEEKKKDPKRGGKQAGKPPPKSKKELFGALIGRCGKGDMFEFESSACGKTVFLPRSQFVSKVPLNYVTKKSCKGLWDTVEEGMKGRVKKYTTSRSRPRLFILFP</sequence>
<organism evidence="3 4">
    <name type="scientific">Caerostris extrusa</name>
    <name type="common">Bark spider</name>
    <name type="synonym">Caerostris bankana</name>
    <dbReference type="NCBI Taxonomy" id="172846"/>
    <lineage>
        <taxon>Eukaryota</taxon>
        <taxon>Metazoa</taxon>
        <taxon>Ecdysozoa</taxon>
        <taxon>Arthropoda</taxon>
        <taxon>Chelicerata</taxon>
        <taxon>Arachnida</taxon>
        <taxon>Araneae</taxon>
        <taxon>Araneomorphae</taxon>
        <taxon>Entelegynae</taxon>
        <taxon>Araneoidea</taxon>
        <taxon>Araneidae</taxon>
        <taxon>Caerostris</taxon>
    </lineage>
</organism>
<feature type="signal peptide" evidence="2">
    <location>
        <begin position="1"/>
        <end position="18"/>
    </location>
</feature>
<evidence type="ECO:0000313" key="4">
    <source>
        <dbReference type="Proteomes" id="UP001054945"/>
    </source>
</evidence>
<proteinExistence type="predicted"/>
<dbReference type="Proteomes" id="UP001054945">
    <property type="component" value="Unassembled WGS sequence"/>
</dbReference>
<protein>
    <recommendedName>
        <fullName evidence="5">Secreted protein</fullName>
    </recommendedName>
</protein>
<feature type="chain" id="PRO_5043641022" description="Secreted protein" evidence="2">
    <location>
        <begin position="19"/>
        <end position="174"/>
    </location>
</feature>